<feature type="domain" description="Uncharacterized protein TP-0789" evidence="2">
    <location>
        <begin position="78"/>
        <end position="257"/>
    </location>
</feature>
<feature type="signal peptide" evidence="1">
    <location>
        <begin position="1"/>
        <end position="23"/>
    </location>
</feature>
<accession>A0A1I0AX14</accession>
<keyword evidence="4" id="KW-1185">Reference proteome</keyword>
<reference evidence="3 4" key="1">
    <citation type="submission" date="2016-10" db="EMBL/GenBank/DDBJ databases">
        <authorList>
            <person name="de Groot N.N."/>
        </authorList>
    </citation>
    <scope>NUCLEOTIDE SEQUENCE [LARGE SCALE GENOMIC DNA]</scope>
    <source>
        <strain evidence="3 4">DSM 19706</strain>
    </source>
</reference>
<organism evidence="3 4">
    <name type="scientific">Thalassotalea agarivorans</name>
    <name type="common">Thalassomonas agarivorans</name>
    <dbReference type="NCBI Taxonomy" id="349064"/>
    <lineage>
        <taxon>Bacteria</taxon>
        <taxon>Pseudomonadati</taxon>
        <taxon>Pseudomonadota</taxon>
        <taxon>Gammaproteobacteria</taxon>
        <taxon>Alteromonadales</taxon>
        <taxon>Colwelliaceae</taxon>
        <taxon>Thalassotalea</taxon>
    </lineage>
</organism>
<dbReference type="AlphaFoldDB" id="A0A1I0AX14"/>
<name>A0A1I0AX14_THASX</name>
<sequence length="265" mass="30358">MNTFIKTLATFGLMTATIFSAQASDLSDVNEIIKQSNLVSYYAADDGSAQARMIIVDANGNKQMRQFTILRKDVEDLGNQDMLVFFSRPTDVKGTVFRVRKNTVGDDDRWLYLPALDLVKRISAGDKRTSFVGAHFYYEDVSGRNPNEDNFVLKETTDSHYVVEAKPKDPKSVEFAYYLAHINKQTFIPMHVTYYNEQGKAIRKMDVLRTKEVQGHATVLHSKITNLNDNSYTEMQFRNVKYDVGLPESVFTERSLRNPPKKWLN</sequence>
<feature type="chain" id="PRO_5011726761" description="Uncharacterized protein TP-0789 domain-containing protein" evidence="1">
    <location>
        <begin position="24"/>
        <end position="265"/>
    </location>
</feature>
<keyword evidence="1" id="KW-0732">Signal</keyword>
<protein>
    <recommendedName>
        <fullName evidence="2">Uncharacterized protein TP-0789 domain-containing protein</fullName>
    </recommendedName>
</protein>
<proteinExistence type="predicted"/>
<evidence type="ECO:0000256" key="1">
    <source>
        <dbReference type="SAM" id="SignalP"/>
    </source>
</evidence>
<dbReference type="Gene3D" id="2.50.20.10">
    <property type="entry name" value="Lipoprotein localisation LolA/LolB/LppX"/>
    <property type="match status" value="1"/>
</dbReference>
<gene>
    <name evidence="3" type="ORF">SAMN05660429_00830</name>
</gene>
<dbReference type="Proteomes" id="UP000199308">
    <property type="component" value="Unassembled WGS sequence"/>
</dbReference>
<dbReference type="EMBL" id="FOHK01000003">
    <property type="protein sequence ID" value="SES98319.1"/>
    <property type="molecule type" value="Genomic_DNA"/>
</dbReference>
<dbReference type="InterPro" id="IPR033399">
    <property type="entry name" value="TP_0789-like"/>
</dbReference>
<evidence type="ECO:0000313" key="4">
    <source>
        <dbReference type="Proteomes" id="UP000199308"/>
    </source>
</evidence>
<dbReference type="OrthoDB" id="9803781at2"/>
<evidence type="ECO:0000259" key="2">
    <source>
        <dbReference type="Pfam" id="PF17131"/>
    </source>
</evidence>
<dbReference type="Pfam" id="PF17131">
    <property type="entry name" value="LolA_like"/>
    <property type="match status" value="1"/>
</dbReference>
<dbReference type="RefSeq" id="WP_093327926.1">
    <property type="nucleotide sequence ID" value="NZ_AP027363.1"/>
</dbReference>
<evidence type="ECO:0000313" key="3">
    <source>
        <dbReference type="EMBL" id="SES98319.1"/>
    </source>
</evidence>
<dbReference type="CDD" id="cd16329">
    <property type="entry name" value="LolA_like"/>
    <property type="match status" value="1"/>
</dbReference>
<dbReference type="STRING" id="349064.SAMN05660429_00830"/>